<gene>
    <name evidence="2" type="ORF">Pcinc_040676</name>
</gene>
<reference evidence="2" key="1">
    <citation type="submission" date="2023-10" db="EMBL/GenBank/DDBJ databases">
        <title>Genome assemblies of two species of porcelain crab, Petrolisthes cinctipes and Petrolisthes manimaculis (Anomura: Porcellanidae).</title>
        <authorList>
            <person name="Angst P."/>
        </authorList>
    </citation>
    <scope>NUCLEOTIDE SEQUENCE</scope>
    <source>
        <strain evidence="2">PB745_01</strain>
        <tissue evidence="2">Gill</tissue>
    </source>
</reference>
<keyword evidence="3" id="KW-1185">Reference proteome</keyword>
<proteinExistence type="predicted"/>
<dbReference type="EMBL" id="JAWQEG010007261">
    <property type="protein sequence ID" value="KAK3852748.1"/>
    <property type="molecule type" value="Genomic_DNA"/>
</dbReference>
<organism evidence="2 3">
    <name type="scientific">Petrolisthes cinctipes</name>
    <name type="common">Flat porcelain crab</name>
    <dbReference type="NCBI Taxonomy" id="88211"/>
    <lineage>
        <taxon>Eukaryota</taxon>
        <taxon>Metazoa</taxon>
        <taxon>Ecdysozoa</taxon>
        <taxon>Arthropoda</taxon>
        <taxon>Crustacea</taxon>
        <taxon>Multicrustacea</taxon>
        <taxon>Malacostraca</taxon>
        <taxon>Eumalacostraca</taxon>
        <taxon>Eucarida</taxon>
        <taxon>Decapoda</taxon>
        <taxon>Pleocyemata</taxon>
        <taxon>Anomura</taxon>
        <taxon>Galatheoidea</taxon>
        <taxon>Porcellanidae</taxon>
        <taxon>Petrolisthes</taxon>
    </lineage>
</organism>
<evidence type="ECO:0000313" key="2">
    <source>
        <dbReference type="EMBL" id="KAK3852748.1"/>
    </source>
</evidence>
<dbReference type="Proteomes" id="UP001286313">
    <property type="component" value="Unassembled WGS sequence"/>
</dbReference>
<feature type="compositionally biased region" description="Low complexity" evidence="1">
    <location>
        <begin position="127"/>
        <end position="146"/>
    </location>
</feature>
<dbReference type="AlphaFoldDB" id="A0AAE1EIF3"/>
<accession>A0AAE1EIF3</accession>
<name>A0AAE1EIF3_PETCI</name>
<sequence>MEAGSVVVGLVGEGGTRTRSFLKVVEKWGKHSRNLHALTDQIKAMERCEREIVNVPQETLEEVKVTIESKILTELQNLSNCLASMEEQQTAMTTYASQVAKTCHNQLIKKDKKKKKESQKHNNTSPQQQQQHHLLQQHQQQQHHLLQQQQQQHLHLHSLMPLHSVCLLMTQIIALKRWPLNQARVGEVATFYALSKKSSSSSLLETELERLASVLEKES</sequence>
<comment type="caution">
    <text evidence="2">The sequence shown here is derived from an EMBL/GenBank/DDBJ whole genome shotgun (WGS) entry which is preliminary data.</text>
</comment>
<evidence type="ECO:0000313" key="3">
    <source>
        <dbReference type="Proteomes" id="UP001286313"/>
    </source>
</evidence>
<evidence type="ECO:0000256" key="1">
    <source>
        <dbReference type="SAM" id="MobiDB-lite"/>
    </source>
</evidence>
<protein>
    <submittedName>
        <fullName evidence="2">Uncharacterized protein</fullName>
    </submittedName>
</protein>
<feature type="region of interest" description="Disordered" evidence="1">
    <location>
        <begin position="108"/>
        <end position="146"/>
    </location>
</feature>